<evidence type="ECO:0000313" key="1">
    <source>
        <dbReference type="EMBL" id="OJJ85425.1"/>
    </source>
</evidence>
<dbReference type="AlphaFoldDB" id="A0A1L9VNC7"/>
<protein>
    <submittedName>
        <fullName evidence="1">Uncharacterized protein</fullName>
    </submittedName>
</protein>
<proteinExistence type="predicted"/>
<dbReference type="RefSeq" id="XP_022402123.1">
    <property type="nucleotide sequence ID" value="XM_022546232.1"/>
</dbReference>
<evidence type="ECO:0000313" key="2">
    <source>
        <dbReference type="Proteomes" id="UP000184300"/>
    </source>
</evidence>
<dbReference type="EMBL" id="KV878894">
    <property type="protein sequence ID" value="OJJ85425.1"/>
    <property type="molecule type" value="Genomic_DNA"/>
</dbReference>
<dbReference type="VEuPathDB" id="FungiDB:ASPGLDRAFT_45393"/>
<organism evidence="1 2">
    <name type="scientific">Aspergillus glaucus CBS 516.65</name>
    <dbReference type="NCBI Taxonomy" id="1160497"/>
    <lineage>
        <taxon>Eukaryota</taxon>
        <taxon>Fungi</taxon>
        <taxon>Dikarya</taxon>
        <taxon>Ascomycota</taxon>
        <taxon>Pezizomycotina</taxon>
        <taxon>Eurotiomycetes</taxon>
        <taxon>Eurotiomycetidae</taxon>
        <taxon>Eurotiales</taxon>
        <taxon>Aspergillaceae</taxon>
        <taxon>Aspergillus</taxon>
        <taxon>Aspergillus subgen. Aspergillus</taxon>
    </lineage>
</organism>
<keyword evidence="2" id="KW-1185">Reference proteome</keyword>
<sequence>MDPFQKVPFYVLLQIVKSVQDLPSLLHLLHASPVVASLFHDCALEIFDAVVEKSIPSSIQGLLYTVAYVRAGKTASHGLYDFISKIGSYCVHDRNQIPTSNAKQHPPSNIFRQMLMLSCHIQHLGYQCIHDMLQQCLTLKPSHLVDENSPKDPTGQECYFHPRPPHPLMQPYQVHDSGPPSWVEVQRVYRALWRLQLFLDVQKAASGDTKLNWPPDHVQKILNMVPEIFWGPMEHSLLEELKTVKGCVERLYPNWFKTQLPIYRGNICYNWPTLSLDNLVPQYSRLTPAAYLNYRSRGFSFIEELSRTSVLPYVGFSPFRRYGLVIWDRKRLMALELDRAIYNNVQDYSGIHTSITNLYYTWWSIMTDEGFHFWEEKVQMIRDRNLPYYIFAEI</sequence>
<dbReference type="OrthoDB" id="4358152at2759"/>
<gene>
    <name evidence="1" type="ORF">ASPGLDRAFT_45393</name>
</gene>
<dbReference type="GeneID" id="34462493"/>
<reference evidence="2" key="1">
    <citation type="journal article" date="2017" name="Genome Biol.">
        <title>Comparative genomics reveals high biological diversity and specific adaptations in the industrially and medically important fungal genus Aspergillus.</title>
        <authorList>
            <person name="de Vries R.P."/>
            <person name="Riley R."/>
            <person name="Wiebenga A."/>
            <person name="Aguilar-Osorio G."/>
            <person name="Amillis S."/>
            <person name="Uchima C.A."/>
            <person name="Anderluh G."/>
            <person name="Asadollahi M."/>
            <person name="Askin M."/>
            <person name="Barry K."/>
            <person name="Battaglia E."/>
            <person name="Bayram O."/>
            <person name="Benocci T."/>
            <person name="Braus-Stromeyer S.A."/>
            <person name="Caldana C."/>
            <person name="Canovas D."/>
            <person name="Cerqueira G.C."/>
            <person name="Chen F."/>
            <person name="Chen W."/>
            <person name="Choi C."/>
            <person name="Clum A."/>
            <person name="Dos Santos R.A."/>
            <person name="Damasio A.R."/>
            <person name="Diallinas G."/>
            <person name="Emri T."/>
            <person name="Fekete E."/>
            <person name="Flipphi M."/>
            <person name="Freyberg S."/>
            <person name="Gallo A."/>
            <person name="Gournas C."/>
            <person name="Habgood R."/>
            <person name="Hainaut M."/>
            <person name="Harispe M.L."/>
            <person name="Henrissat B."/>
            <person name="Hilden K.S."/>
            <person name="Hope R."/>
            <person name="Hossain A."/>
            <person name="Karabika E."/>
            <person name="Karaffa L."/>
            <person name="Karanyi Z."/>
            <person name="Krasevec N."/>
            <person name="Kuo A."/>
            <person name="Kusch H."/>
            <person name="LaButti K."/>
            <person name="Lagendijk E.L."/>
            <person name="Lapidus A."/>
            <person name="Levasseur A."/>
            <person name="Lindquist E."/>
            <person name="Lipzen A."/>
            <person name="Logrieco A.F."/>
            <person name="MacCabe A."/>
            <person name="Maekelae M.R."/>
            <person name="Malavazi I."/>
            <person name="Melin P."/>
            <person name="Meyer V."/>
            <person name="Mielnichuk N."/>
            <person name="Miskei M."/>
            <person name="Molnar A.P."/>
            <person name="Mule G."/>
            <person name="Ngan C.Y."/>
            <person name="Orejas M."/>
            <person name="Orosz E."/>
            <person name="Ouedraogo J.P."/>
            <person name="Overkamp K.M."/>
            <person name="Park H.-S."/>
            <person name="Perrone G."/>
            <person name="Piumi F."/>
            <person name="Punt P.J."/>
            <person name="Ram A.F."/>
            <person name="Ramon A."/>
            <person name="Rauscher S."/>
            <person name="Record E."/>
            <person name="Riano-Pachon D.M."/>
            <person name="Robert V."/>
            <person name="Roehrig J."/>
            <person name="Ruller R."/>
            <person name="Salamov A."/>
            <person name="Salih N.S."/>
            <person name="Samson R.A."/>
            <person name="Sandor E."/>
            <person name="Sanguinetti M."/>
            <person name="Schuetze T."/>
            <person name="Sepcic K."/>
            <person name="Shelest E."/>
            <person name="Sherlock G."/>
            <person name="Sophianopoulou V."/>
            <person name="Squina F.M."/>
            <person name="Sun H."/>
            <person name="Susca A."/>
            <person name="Todd R.B."/>
            <person name="Tsang A."/>
            <person name="Unkles S.E."/>
            <person name="van de Wiele N."/>
            <person name="van Rossen-Uffink D."/>
            <person name="Oliveira J.V."/>
            <person name="Vesth T.C."/>
            <person name="Visser J."/>
            <person name="Yu J.-H."/>
            <person name="Zhou M."/>
            <person name="Andersen M.R."/>
            <person name="Archer D.B."/>
            <person name="Baker S.E."/>
            <person name="Benoit I."/>
            <person name="Brakhage A.A."/>
            <person name="Braus G.H."/>
            <person name="Fischer R."/>
            <person name="Frisvad J.C."/>
            <person name="Goldman G.H."/>
            <person name="Houbraken J."/>
            <person name="Oakley B."/>
            <person name="Pocsi I."/>
            <person name="Scazzocchio C."/>
            <person name="Seiboth B."/>
            <person name="vanKuyk P.A."/>
            <person name="Wortman J."/>
            <person name="Dyer P.S."/>
            <person name="Grigoriev I.V."/>
        </authorList>
    </citation>
    <scope>NUCLEOTIDE SEQUENCE [LARGE SCALE GENOMIC DNA]</scope>
    <source>
        <strain evidence="2">CBS 516.65</strain>
    </source>
</reference>
<dbReference type="Proteomes" id="UP000184300">
    <property type="component" value="Unassembled WGS sequence"/>
</dbReference>
<dbReference type="STRING" id="1160497.A0A1L9VNC7"/>
<accession>A0A1L9VNC7</accession>
<name>A0A1L9VNC7_ASPGL</name>